<reference evidence="8" key="1">
    <citation type="submission" date="2022-12" db="EMBL/GenBank/DDBJ databases">
        <title>Draft genome assemblies for two species of Escallonia (Escalloniales).</title>
        <authorList>
            <person name="Chanderbali A."/>
            <person name="Dervinis C."/>
            <person name="Anghel I."/>
            <person name="Soltis D."/>
            <person name="Soltis P."/>
            <person name="Zapata F."/>
        </authorList>
    </citation>
    <scope>NUCLEOTIDE SEQUENCE</scope>
    <source>
        <strain evidence="8">UCBG64.0493</strain>
        <tissue evidence="8">Leaf</tissue>
    </source>
</reference>
<dbReference type="Pfam" id="PF16639">
    <property type="entry name" value="Apocytochr_F_N"/>
    <property type="match status" value="1"/>
</dbReference>
<name>A0AA89BPI5_9ASTE</name>
<evidence type="ECO:0000256" key="3">
    <source>
        <dbReference type="ARBA" id="ARBA00022692"/>
    </source>
</evidence>
<evidence type="ECO:0000256" key="5">
    <source>
        <dbReference type="ARBA" id="ARBA00023078"/>
    </source>
</evidence>
<dbReference type="GO" id="GO:0009055">
    <property type="term" value="F:electron transfer activity"/>
    <property type="evidence" value="ECO:0007669"/>
    <property type="project" value="InterPro"/>
</dbReference>
<dbReference type="Gene3D" id="2.60.40.830">
    <property type="entry name" value="Cytochrome f large domain"/>
    <property type="match status" value="1"/>
</dbReference>
<keyword evidence="9" id="KW-1185">Reference proteome</keyword>
<dbReference type="InterPro" id="IPR024094">
    <property type="entry name" value="Cyt_f_lg_dom"/>
</dbReference>
<dbReference type="GO" id="GO:0020037">
    <property type="term" value="F:heme binding"/>
    <property type="evidence" value="ECO:0007669"/>
    <property type="project" value="InterPro"/>
</dbReference>
<evidence type="ECO:0000259" key="7">
    <source>
        <dbReference type="Pfam" id="PF16639"/>
    </source>
</evidence>
<keyword evidence="4" id="KW-1133">Transmembrane helix</keyword>
<dbReference type="InterPro" id="IPR036826">
    <property type="entry name" value="Cyt_f_lg_dom_sf"/>
</dbReference>
<keyword evidence="5" id="KW-0793">Thylakoid</keyword>
<evidence type="ECO:0000256" key="4">
    <source>
        <dbReference type="ARBA" id="ARBA00022989"/>
    </source>
</evidence>
<sequence>MDSNHKHISAFLSYWYKGASNAGAVQILPEGFESAPPERISPEMNKKMENLSFQRYRPNHTGVTPIHGCGWLRMRTRVGTGSGAKVFQPEGVRSMSFEKTVEIGRRGSVAAGVGRIQRCRMVESTYHQSSQP</sequence>
<proteinExistence type="predicted"/>
<comment type="subcellular location">
    <subcellularLocation>
        <location evidence="1">Membrane</location>
    </subcellularLocation>
</comment>
<organism evidence="8 9">
    <name type="scientific">Escallonia herrerae</name>
    <dbReference type="NCBI Taxonomy" id="1293975"/>
    <lineage>
        <taxon>Eukaryota</taxon>
        <taxon>Viridiplantae</taxon>
        <taxon>Streptophyta</taxon>
        <taxon>Embryophyta</taxon>
        <taxon>Tracheophyta</taxon>
        <taxon>Spermatophyta</taxon>
        <taxon>Magnoliopsida</taxon>
        <taxon>eudicotyledons</taxon>
        <taxon>Gunneridae</taxon>
        <taxon>Pentapetalae</taxon>
        <taxon>asterids</taxon>
        <taxon>campanulids</taxon>
        <taxon>Escalloniales</taxon>
        <taxon>Escalloniaceae</taxon>
        <taxon>Escallonia</taxon>
    </lineage>
</organism>
<keyword evidence="2" id="KW-0602">Photosynthesis</keyword>
<evidence type="ECO:0000256" key="1">
    <source>
        <dbReference type="ARBA" id="ARBA00004370"/>
    </source>
</evidence>
<dbReference type="GO" id="GO:0005506">
    <property type="term" value="F:iron ion binding"/>
    <property type="evidence" value="ECO:0007669"/>
    <property type="project" value="InterPro"/>
</dbReference>
<gene>
    <name evidence="8" type="ORF">RJ639_029053</name>
</gene>
<dbReference type="PANTHER" id="PTHR33288:SF10">
    <property type="entry name" value="CYTOCHROME F"/>
    <property type="match status" value="1"/>
</dbReference>
<keyword evidence="3" id="KW-0812">Transmembrane</keyword>
<dbReference type="InterPro" id="IPR002325">
    <property type="entry name" value="Cyt_f"/>
</dbReference>
<comment type="caution">
    <text evidence="8">The sequence shown here is derived from an EMBL/GenBank/DDBJ whole genome shotgun (WGS) entry which is preliminary data.</text>
</comment>
<dbReference type="SUPFAM" id="SSF49441">
    <property type="entry name" value="Cytochrome f, large domain"/>
    <property type="match status" value="1"/>
</dbReference>
<dbReference type="EMBL" id="JAVXUP010000081">
    <property type="protein sequence ID" value="KAK3039196.1"/>
    <property type="molecule type" value="Genomic_DNA"/>
</dbReference>
<dbReference type="GO" id="GO:0009535">
    <property type="term" value="C:chloroplast thylakoid membrane"/>
    <property type="evidence" value="ECO:0007669"/>
    <property type="project" value="TreeGrafter"/>
</dbReference>
<dbReference type="GO" id="GO:0015979">
    <property type="term" value="P:photosynthesis"/>
    <property type="evidence" value="ECO:0007669"/>
    <property type="project" value="UniProtKB-KW"/>
</dbReference>
<dbReference type="PRINTS" id="PR00610">
    <property type="entry name" value="CYTOCHROMEF"/>
</dbReference>
<accession>A0AA89BPI5</accession>
<feature type="domain" description="Cytochrome f large" evidence="7">
    <location>
        <begin position="16"/>
        <end position="63"/>
    </location>
</feature>
<evidence type="ECO:0000313" key="9">
    <source>
        <dbReference type="Proteomes" id="UP001188597"/>
    </source>
</evidence>
<dbReference type="AlphaFoldDB" id="A0AA89BPI5"/>
<dbReference type="PROSITE" id="PS51010">
    <property type="entry name" value="CYTF"/>
    <property type="match status" value="1"/>
</dbReference>
<protein>
    <recommendedName>
        <fullName evidence="7">Cytochrome f large domain-containing protein</fullName>
    </recommendedName>
</protein>
<dbReference type="Proteomes" id="UP001188597">
    <property type="component" value="Unassembled WGS sequence"/>
</dbReference>
<evidence type="ECO:0000256" key="2">
    <source>
        <dbReference type="ARBA" id="ARBA00022531"/>
    </source>
</evidence>
<evidence type="ECO:0000313" key="8">
    <source>
        <dbReference type="EMBL" id="KAK3039196.1"/>
    </source>
</evidence>
<keyword evidence="6" id="KW-0472">Membrane</keyword>
<evidence type="ECO:0000256" key="6">
    <source>
        <dbReference type="ARBA" id="ARBA00023136"/>
    </source>
</evidence>
<dbReference type="PANTHER" id="PTHR33288">
    <property type="match status" value="1"/>
</dbReference>